<reference evidence="8" key="1">
    <citation type="journal article" date="2019" name="Int. J. Syst. Evol. Microbiol.">
        <title>The Global Catalogue of Microorganisms (GCM) 10K type strain sequencing project: providing services to taxonomists for standard genome sequencing and annotation.</title>
        <authorList>
            <consortium name="The Broad Institute Genomics Platform"/>
            <consortium name="The Broad Institute Genome Sequencing Center for Infectious Disease"/>
            <person name="Wu L."/>
            <person name="Ma J."/>
        </authorList>
    </citation>
    <scope>NUCLEOTIDE SEQUENCE [LARGE SCALE GENOMIC DNA]</scope>
    <source>
        <strain evidence="8">CGMCC 1.18578</strain>
    </source>
</reference>
<dbReference type="SUPFAM" id="SSF56349">
    <property type="entry name" value="DNA breaking-rejoining enzymes"/>
    <property type="match status" value="1"/>
</dbReference>
<dbReference type="InterPro" id="IPR010998">
    <property type="entry name" value="Integrase_recombinase_N"/>
</dbReference>
<dbReference type="EMBL" id="JBHSNC010000049">
    <property type="protein sequence ID" value="MFC5530998.1"/>
    <property type="molecule type" value="Genomic_DNA"/>
</dbReference>
<comment type="caution">
    <text evidence="7">The sequence shown here is derived from an EMBL/GenBank/DDBJ whole genome shotgun (WGS) entry which is preliminary data.</text>
</comment>
<evidence type="ECO:0000313" key="8">
    <source>
        <dbReference type="Proteomes" id="UP001596108"/>
    </source>
</evidence>
<dbReference type="InterPro" id="IPR050090">
    <property type="entry name" value="Tyrosine_recombinase_XerCD"/>
</dbReference>
<dbReference type="Pfam" id="PF00589">
    <property type="entry name" value="Phage_integrase"/>
    <property type="match status" value="1"/>
</dbReference>
<name>A0ABW0R1B3_9BACL</name>
<evidence type="ECO:0000256" key="4">
    <source>
        <dbReference type="PROSITE-ProRule" id="PRU01248"/>
    </source>
</evidence>
<evidence type="ECO:0000259" key="5">
    <source>
        <dbReference type="PROSITE" id="PS51898"/>
    </source>
</evidence>
<accession>A0ABW0R1B3</accession>
<sequence>MTLLLQSGYFQFWSEHFRRSSSTKQTYITALKRFEAFLLKEGFEGTLDFDRFHASRAQPDRYSPIQRQVIDRFILDLKQNGQASDRTLAVTITVLKRFFEFLHDTEMIQQNPMIGYRRPKIESPIQNTALSIEECYALLKAALLKDPFYRQEFVFIWFMLITGLRKNEVRFLRRKRVNLETRIVHVFDAQKTKQLPIAIPEDLTAELERYIQHPKYSKHANQGDEYLFHQQGKIMSIYKIKKMLSDLSRDAGLSRQIRPHDLRRTAGYLMQTGGMNIVEIQHQLRHKNLGTTLRYVPPLVDLIKILEDT</sequence>
<dbReference type="Proteomes" id="UP001596108">
    <property type="component" value="Unassembled WGS sequence"/>
</dbReference>
<evidence type="ECO:0000313" key="7">
    <source>
        <dbReference type="EMBL" id="MFC5530998.1"/>
    </source>
</evidence>
<comment type="similarity">
    <text evidence="1">Belongs to the 'phage' integrase family.</text>
</comment>
<gene>
    <name evidence="7" type="ORF">ACFPQ4_16335</name>
</gene>
<dbReference type="Gene3D" id="1.10.150.130">
    <property type="match status" value="1"/>
</dbReference>
<organism evidence="7 8">
    <name type="scientific">Cohnella yongneupensis</name>
    <dbReference type="NCBI Taxonomy" id="425006"/>
    <lineage>
        <taxon>Bacteria</taxon>
        <taxon>Bacillati</taxon>
        <taxon>Bacillota</taxon>
        <taxon>Bacilli</taxon>
        <taxon>Bacillales</taxon>
        <taxon>Paenibacillaceae</taxon>
        <taxon>Cohnella</taxon>
    </lineage>
</organism>
<dbReference type="PROSITE" id="PS51898">
    <property type="entry name" value="TYR_RECOMBINASE"/>
    <property type="match status" value="1"/>
</dbReference>
<dbReference type="PANTHER" id="PTHR30349">
    <property type="entry name" value="PHAGE INTEGRASE-RELATED"/>
    <property type="match status" value="1"/>
</dbReference>
<dbReference type="InterPro" id="IPR002104">
    <property type="entry name" value="Integrase_catalytic"/>
</dbReference>
<keyword evidence="8" id="KW-1185">Reference proteome</keyword>
<dbReference type="PROSITE" id="PS51900">
    <property type="entry name" value="CB"/>
    <property type="match status" value="1"/>
</dbReference>
<dbReference type="InterPro" id="IPR013762">
    <property type="entry name" value="Integrase-like_cat_sf"/>
</dbReference>
<dbReference type="RefSeq" id="WP_378112944.1">
    <property type="nucleotide sequence ID" value="NZ_JBHSNC010000049.1"/>
</dbReference>
<keyword evidence="3" id="KW-0233">DNA recombination</keyword>
<protein>
    <submittedName>
        <fullName evidence="7">Tyrosine-type recombinase/integrase</fullName>
    </submittedName>
</protein>
<dbReference type="InterPro" id="IPR044068">
    <property type="entry name" value="CB"/>
</dbReference>
<proteinExistence type="inferred from homology"/>
<dbReference type="Gene3D" id="1.10.443.10">
    <property type="entry name" value="Intergrase catalytic core"/>
    <property type="match status" value="1"/>
</dbReference>
<evidence type="ECO:0000256" key="1">
    <source>
        <dbReference type="ARBA" id="ARBA00008857"/>
    </source>
</evidence>
<dbReference type="CDD" id="cd00397">
    <property type="entry name" value="DNA_BRE_C"/>
    <property type="match status" value="1"/>
</dbReference>
<feature type="domain" description="Tyr recombinase" evidence="5">
    <location>
        <begin position="125"/>
        <end position="308"/>
    </location>
</feature>
<dbReference type="InterPro" id="IPR011010">
    <property type="entry name" value="DNA_brk_join_enz"/>
</dbReference>
<keyword evidence="2 4" id="KW-0238">DNA-binding</keyword>
<evidence type="ECO:0000256" key="2">
    <source>
        <dbReference type="ARBA" id="ARBA00023125"/>
    </source>
</evidence>
<dbReference type="PANTHER" id="PTHR30349:SF41">
    <property type="entry name" value="INTEGRASE_RECOMBINASE PROTEIN MJ0367-RELATED"/>
    <property type="match status" value="1"/>
</dbReference>
<evidence type="ECO:0000256" key="3">
    <source>
        <dbReference type="ARBA" id="ARBA00023172"/>
    </source>
</evidence>
<evidence type="ECO:0000259" key="6">
    <source>
        <dbReference type="PROSITE" id="PS51900"/>
    </source>
</evidence>
<feature type="domain" description="Core-binding (CB)" evidence="6">
    <location>
        <begin position="8"/>
        <end position="103"/>
    </location>
</feature>